<protein>
    <recommendedName>
        <fullName evidence="1">methionyl-tRNA formyltransferase</fullName>
        <ecNumber evidence="1">2.1.2.9</ecNumber>
    </recommendedName>
</protein>
<dbReference type="Gene3D" id="3.40.50.12230">
    <property type="match status" value="1"/>
</dbReference>
<dbReference type="EC" id="2.1.2.9" evidence="1"/>
<dbReference type="AlphaFoldDB" id="A0A517LL10"/>
<dbReference type="InterPro" id="IPR041711">
    <property type="entry name" value="Met-tRNA-FMT_N"/>
</dbReference>
<evidence type="ECO:0000256" key="1">
    <source>
        <dbReference type="ARBA" id="ARBA00012261"/>
    </source>
</evidence>
<accession>A0A517LL10</accession>
<dbReference type="Pfam" id="PF00551">
    <property type="entry name" value="Formyl_trans_N"/>
    <property type="match status" value="1"/>
</dbReference>
<reference evidence="4 5" key="1">
    <citation type="submission" date="2019-07" db="EMBL/GenBank/DDBJ databases">
        <title>Finished genome of Venturia effusa.</title>
        <authorList>
            <person name="Young C.A."/>
            <person name="Cox M.P."/>
            <person name="Ganley A.R.D."/>
            <person name="David W.J."/>
        </authorList>
    </citation>
    <scope>NUCLEOTIDE SEQUENCE [LARGE SCALE GENOMIC DNA]</scope>
    <source>
        <strain evidence="5">albino</strain>
    </source>
</reference>
<dbReference type="Proteomes" id="UP000316270">
    <property type="component" value="Chromosome 15"/>
</dbReference>
<dbReference type="GO" id="GO:0004479">
    <property type="term" value="F:methionyl-tRNA formyltransferase activity"/>
    <property type="evidence" value="ECO:0007669"/>
    <property type="project" value="UniProtKB-EC"/>
</dbReference>
<dbReference type="EMBL" id="CP042199">
    <property type="protein sequence ID" value="QDS76324.1"/>
    <property type="molecule type" value="Genomic_DNA"/>
</dbReference>
<dbReference type="PANTHER" id="PTHR11138">
    <property type="entry name" value="METHIONYL-TRNA FORMYLTRANSFERASE"/>
    <property type="match status" value="1"/>
</dbReference>
<dbReference type="GO" id="GO:0005739">
    <property type="term" value="C:mitochondrion"/>
    <property type="evidence" value="ECO:0007669"/>
    <property type="project" value="TreeGrafter"/>
</dbReference>
<dbReference type="CDD" id="cd08646">
    <property type="entry name" value="FMT_core_Met-tRNA-FMT_N"/>
    <property type="match status" value="1"/>
</dbReference>
<dbReference type="SUPFAM" id="SSF53328">
    <property type="entry name" value="Formyltransferase"/>
    <property type="match status" value="1"/>
</dbReference>
<dbReference type="PANTHER" id="PTHR11138:SF5">
    <property type="entry name" value="METHIONYL-TRNA FORMYLTRANSFERASE, MITOCHONDRIAL"/>
    <property type="match status" value="1"/>
</dbReference>
<name>A0A517LL10_9PEZI</name>
<dbReference type="InterPro" id="IPR036477">
    <property type="entry name" value="Formyl_transf_N_sf"/>
</dbReference>
<gene>
    <name evidence="4" type="ORF">FKW77_002561</name>
</gene>
<sequence>MRFSAFIRSVAIRKSWHPQCRSFQSSVHHFDPLRVLFCGSDDFSVASLEALNKERLAKSSADIESIDVVCRPGKPTGAGLKVIRHLPIRETAQQLELPLHEIDTFTGWQPPAGINLIIAVSFGLFVPPRILSGAKYGGLNIHPSMLPDLRGPAPIHWTILLDRKHTGVTLQTLHPQKIDHGTILAQTVSPGIPYSRDATTQDLISFMATKGANLLVKGLRDRVWESTKPIVHSEASILQITDGKGIAHAPKITPEDRHISSWDNMDAATILRKDRALGDLWDSTTYKRWMEELRSKFQPPKSKPILPKRVIFSGGFSEHEIVWVRSVVGPSDESDESNKSNAGTQAPKPSLQTDEDEILIASILDTDPQPGQLIFLPRRQSLPMLLILTSDDKFLHVKSCTIEAGEKDNGIKELWAAHEKMEKLEQNTQWTKEREEDPRITLKYQKLRLKLKEHMLDPSDMAIDSSRGEKRLADLKKEAKSMGYPDKFDEDFKKLNWESSRLWHRLEVRRMGRDPVAWNKEWEEAQRKERLREKALLYDLELPPECFY</sequence>
<keyword evidence="5" id="KW-1185">Reference proteome</keyword>
<proteinExistence type="predicted"/>
<dbReference type="InterPro" id="IPR002376">
    <property type="entry name" value="Formyl_transf_N"/>
</dbReference>
<evidence type="ECO:0000313" key="4">
    <source>
        <dbReference type="EMBL" id="QDS76324.1"/>
    </source>
</evidence>
<dbReference type="OrthoDB" id="10268103at2759"/>
<feature type="domain" description="Formyl transferase N-terminal" evidence="3">
    <location>
        <begin position="34"/>
        <end position="210"/>
    </location>
</feature>
<evidence type="ECO:0000259" key="3">
    <source>
        <dbReference type="Pfam" id="PF00551"/>
    </source>
</evidence>
<dbReference type="STRING" id="50376.A0A517LL10"/>
<evidence type="ECO:0000256" key="2">
    <source>
        <dbReference type="SAM" id="MobiDB-lite"/>
    </source>
</evidence>
<organism evidence="4 5">
    <name type="scientific">Venturia effusa</name>
    <dbReference type="NCBI Taxonomy" id="50376"/>
    <lineage>
        <taxon>Eukaryota</taxon>
        <taxon>Fungi</taxon>
        <taxon>Dikarya</taxon>
        <taxon>Ascomycota</taxon>
        <taxon>Pezizomycotina</taxon>
        <taxon>Dothideomycetes</taxon>
        <taxon>Pleosporomycetidae</taxon>
        <taxon>Venturiales</taxon>
        <taxon>Venturiaceae</taxon>
        <taxon>Venturia</taxon>
    </lineage>
</organism>
<evidence type="ECO:0000313" key="5">
    <source>
        <dbReference type="Proteomes" id="UP000316270"/>
    </source>
</evidence>
<feature type="region of interest" description="Disordered" evidence="2">
    <location>
        <begin position="330"/>
        <end position="352"/>
    </location>
</feature>